<sequence>MRMFKESGYTGAILEQEVFNKIEKKKYPHDMENYVNYKVSIKIAKDAQPYEDPSDPDPQFANDLHATVAELLKLEDYSSLRLYTAVGSHLDVYHSVDAFFELDTDNGIITVTLDVTKNISKGEEHRADVVFQMPPDGLDPKLEEDKEQYKEKIDEVSQRVLDEIQNILNKNNRR</sequence>
<keyword evidence="1" id="KW-0175">Coiled coil</keyword>
<reference evidence="2 3" key="1">
    <citation type="journal article" date="2015" name="Nature">
        <title>rRNA introns, odd ribosomes, and small enigmatic genomes across a large radiation of phyla.</title>
        <authorList>
            <person name="Brown C.T."/>
            <person name="Hug L.A."/>
            <person name="Thomas B.C."/>
            <person name="Sharon I."/>
            <person name="Castelle C.J."/>
            <person name="Singh A."/>
            <person name="Wilkins M.J."/>
            <person name="Williams K.H."/>
            <person name="Banfield J.F."/>
        </authorList>
    </citation>
    <scope>NUCLEOTIDE SEQUENCE [LARGE SCALE GENOMIC DNA]</scope>
</reference>
<gene>
    <name evidence="2" type="ORF">US91_C0006G0011</name>
</gene>
<dbReference type="EMBL" id="LBUU01000006">
    <property type="protein sequence ID" value="KKQ70174.1"/>
    <property type="molecule type" value="Genomic_DNA"/>
</dbReference>
<comment type="caution">
    <text evidence="2">The sequence shown here is derived from an EMBL/GenBank/DDBJ whole genome shotgun (WGS) entry which is preliminary data.</text>
</comment>
<dbReference type="AlphaFoldDB" id="A0A0G0M941"/>
<evidence type="ECO:0000313" key="3">
    <source>
        <dbReference type="Proteomes" id="UP000034022"/>
    </source>
</evidence>
<evidence type="ECO:0000256" key="1">
    <source>
        <dbReference type="SAM" id="Coils"/>
    </source>
</evidence>
<proteinExistence type="predicted"/>
<name>A0A0G0M941_9BACT</name>
<dbReference type="Proteomes" id="UP000034022">
    <property type="component" value="Unassembled WGS sequence"/>
</dbReference>
<feature type="coiled-coil region" evidence="1">
    <location>
        <begin position="139"/>
        <end position="166"/>
    </location>
</feature>
<accession>A0A0G0M941</accession>
<evidence type="ECO:0000313" key="2">
    <source>
        <dbReference type="EMBL" id="KKQ70174.1"/>
    </source>
</evidence>
<protein>
    <submittedName>
        <fullName evidence="2">Uncharacterized protein</fullName>
    </submittedName>
</protein>
<organism evidence="2 3">
    <name type="scientific">Candidatus Falkowbacteria bacterium GW2011_GWE1_38_31</name>
    <dbReference type="NCBI Taxonomy" id="1618638"/>
    <lineage>
        <taxon>Bacteria</taxon>
        <taxon>Candidatus Falkowiibacteriota</taxon>
    </lineage>
</organism>